<reference evidence="2" key="1">
    <citation type="journal article" date="2019" name="Int. J. Syst. Evol. Microbiol.">
        <title>The Global Catalogue of Microorganisms (GCM) 10K type strain sequencing project: providing services to taxonomists for standard genome sequencing and annotation.</title>
        <authorList>
            <consortium name="The Broad Institute Genomics Platform"/>
            <consortium name="The Broad Institute Genome Sequencing Center for Infectious Disease"/>
            <person name="Wu L."/>
            <person name="Ma J."/>
        </authorList>
    </citation>
    <scope>NUCLEOTIDE SEQUENCE [LARGE SCALE GENOMIC DNA]</scope>
    <source>
        <strain evidence="2">NBRC 102122</strain>
    </source>
</reference>
<proteinExistence type="predicted"/>
<name>A0ABQ5ZQI0_9HYPH</name>
<dbReference type="EMBL" id="BSOP01000050">
    <property type="protein sequence ID" value="GLR54345.1"/>
    <property type="molecule type" value="Genomic_DNA"/>
</dbReference>
<evidence type="ECO:0000313" key="2">
    <source>
        <dbReference type="Proteomes" id="UP001156702"/>
    </source>
</evidence>
<dbReference type="Proteomes" id="UP001156702">
    <property type="component" value="Unassembled WGS sequence"/>
</dbReference>
<comment type="caution">
    <text evidence="1">The sequence shown here is derived from an EMBL/GenBank/DDBJ whole genome shotgun (WGS) entry which is preliminary data.</text>
</comment>
<sequence length="173" mass="18999">MQVVGNRTIKTIGAGAPGELVRVSNGEAGSLGIIAAKREDDVFVALLEDPYEGHPRLLLLDNDDKCLSYGVDWCLHPVEGAEAYPYHHEVNRRSGLLALKGEQWFMSVASSGVDALGRFSIEWVNLTNPGQGNDGLRGSAFFAKWNIWLNGERGNPHASPLFQFEAKPRQPRT</sequence>
<dbReference type="RefSeq" id="WP_245083135.1">
    <property type="nucleotide sequence ID" value="NZ_BSOP01000050.1"/>
</dbReference>
<evidence type="ECO:0000313" key="1">
    <source>
        <dbReference type="EMBL" id="GLR54345.1"/>
    </source>
</evidence>
<organism evidence="1 2">
    <name type="scientific">Shinella yambaruensis</name>
    <dbReference type="NCBI Taxonomy" id="415996"/>
    <lineage>
        <taxon>Bacteria</taxon>
        <taxon>Pseudomonadati</taxon>
        <taxon>Pseudomonadota</taxon>
        <taxon>Alphaproteobacteria</taxon>
        <taxon>Hyphomicrobiales</taxon>
        <taxon>Rhizobiaceae</taxon>
        <taxon>Shinella</taxon>
    </lineage>
</organism>
<accession>A0ABQ5ZQI0</accession>
<gene>
    <name evidence="1" type="ORF">GCM10007923_55620</name>
</gene>
<keyword evidence="2" id="KW-1185">Reference proteome</keyword>
<protein>
    <submittedName>
        <fullName evidence="1">Uncharacterized protein</fullName>
    </submittedName>
</protein>